<reference evidence="2 3" key="1">
    <citation type="submission" date="2019-01" db="EMBL/GenBank/DDBJ databases">
        <title>Sequencing of cultivated peanut Arachis hypogaea provides insights into genome evolution and oil improvement.</title>
        <authorList>
            <person name="Chen X."/>
        </authorList>
    </citation>
    <scope>NUCLEOTIDE SEQUENCE [LARGE SCALE GENOMIC DNA]</scope>
    <source>
        <strain evidence="3">cv. Fuhuasheng</strain>
        <tissue evidence="2">Leaves</tissue>
    </source>
</reference>
<dbReference type="PANTHER" id="PTHR46033">
    <property type="entry name" value="PROTEIN MAIN-LIKE 2"/>
    <property type="match status" value="1"/>
</dbReference>
<name>A0A445DBP4_ARAHY</name>
<evidence type="ECO:0000259" key="1">
    <source>
        <dbReference type="Pfam" id="PF10536"/>
    </source>
</evidence>
<sequence length="143" mass="16447">MGMYSLRNLTCNHLLSPDRYNHVVEEHLRFTNFYYVSQIGIVQRHKSLINALVERWYLDTHIFHLSVGEYVVTLEDVTLILGLPTNGVSLNLRLYRFCNSVRIQLRMILRNGCFGTSVTTIIPPYNPTVLSADHANPDKPITT</sequence>
<dbReference type="InterPro" id="IPR019557">
    <property type="entry name" value="AminoTfrase-like_pln_mobile"/>
</dbReference>
<dbReference type="AlphaFoldDB" id="A0A445DBP4"/>
<dbReference type="GO" id="GO:0010073">
    <property type="term" value="P:meristem maintenance"/>
    <property type="evidence" value="ECO:0007669"/>
    <property type="project" value="InterPro"/>
</dbReference>
<dbReference type="Pfam" id="PF10536">
    <property type="entry name" value="PMD"/>
    <property type="match status" value="1"/>
</dbReference>
<evidence type="ECO:0000313" key="2">
    <source>
        <dbReference type="EMBL" id="RYR60591.1"/>
    </source>
</evidence>
<accession>A0A445DBP4</accession>
<protein>
    <recommendedName>
        <fullName evidence="1">Aminotransferase-like plant mobile domain-containing protein</fullName>
    </recommendedName>
</protein>
<evidence type="ECO:0000313" key="3">
    <source>
        <dbReference type="Proteomes" id="UP000289738"/>
    </source>
</evidence>
<proteinExistence type="predicted"/>
<organism evidence="2 3">
    <name type="scientific">Arachis hypogaea</name>
    <name type="common">Peanut</name>
    <dbReference type="NCBI Taxonomy" id="3818"/>
    <lineage>
        <taxon>Eukaryota</taxon>
        <taxon>Viridiplantae</taxon>
        <taxon>Streptophyta</taxon>
        <taxon>Embryophyta</taxon>
        <taxon>Tracheophyta</taxon>
        <taxon>Spermatophyta</taxon>
        <taxon>Magnoliopsida</taxon>
        <taxon>eudicotyledons</taxon>
        <taxon>Gunneridae</taxon>
        <taxon>Pentapetalae</taxon>
        <taxon>rosids</taxon>
        <taxon>fabids</taxon>
        <taxon>Fabales</taxon>
        <taxon>Fabaceae</taxon>
        <taxon>Papilionoideae</taxon>
        <taxon>50 kb inversion clade</taxon>
        <taxon>dalbergioids sensu lato</taxon>
        <taxon>Dalbergieae</taxon>
        <taxon>Pterocarpus clade</taxon>
        <taxon>Arachis</taxon>
    </lineage>
</organism>
<keyword evidence="3" id="KW-1185">Reference proteome</keyword>
<feature type="domain" description="Aminotransferase-like plant mobile" evidence="1">
    <location>
        <begin position="34"/>
        <end position="89"/>
    </location>
</feature>
<gene>
    <name evidence="2" type="ORF">Ahy_A04g017642</name>
</gene>
<comment type="caution">
    <text evidence="2">The sequence shown here is derived from an EMBL/GenBank/DDBJ whole genome shotgun (WGS) entry which is preliminary data.</text>
</comment>
<dbReference type="Proteomes" id="UP000289738">
    <property type="component" value="Chromosome A04"/>
</dbReference>
<dbReference type="InterPro" id="IPR044824">
    <property type="entry name" value="MAIN-like"/>
</dbReference>
<dbReference type="EMBL" id="SDMP01000004">
    <property type="protein sequence ID" value="RYR60591.1"/>
    <property type="molecule type" value="Genomic_DNA"/>
</dbReference>
<dbReference type="PANTHER" id="PTHR46033:SF8">
    <property type="entry name" value="PROTEIN MAINTENANCE OF MERISTEMS-LIKE"/>
    <property type="match status" value="1"/>
</dbReference>